<reference evidence="1" key="1">
    <citation type="submission" date="2023-07" db="EMBL/GenBank/DDBJ databases">
        <title>Functional and genomic diversity of the sorghum phyllosphere microbiome.</title>
        <authorList>
            <person name="Shade A."/>
        </authorList>
    </citation>
    <scope>NUCLEOTIDE SEQUENCE</scope>
    <source>
        <strain evidence="1">SORGH_AS_1067</strain>
    </source>
</reference>
<gene>
    <name evidence="1" type="ORF">QE405_004045</name>
</gene>
<dbReference type="AlphaFoldDB" id="A0AAJ1X3E0"/>
<accession>A0AAJ1X3E0</accession>
<protein>
    <submittedName>
        <fullName evidence="1">Uncharacterized protein</fullName>
    </submittedName>
</protein>
<dbReference type="EMBL" id="JAUTAN010000001">
    <property type="protein sequence ID" value="MDQ1106761.1"/>
    <property type="molecule type" value="Genomic_DNA"/>
</dbReference>
<evidence type="ECO:0000313" key="1">
    <source>
        <dbReference type="EMBL" id="MDQ1106761.1"/>
    </source>
</evidence>
<proteinExistence type="predicted"/>
<name>A0AAJ1X3E0_9ACTN</name>
<sequence>MSQPAGTGAPVMILAAVPGLSAMIRAWPAPISPTTGRWTGWSSLAVTTSEATTA</sequence>
<evidence type="ECO:0000313" key="2">
    <source>
        <dbReference type="Proteomes" id="UP001239215"/>
    </source>
</evidence>
<comment type="caution">
    <text evidence="1">The sequence shown here is derived from an EMBL/GenBank/DDBJ whole genome shotgun (WGS) entry which is preliminary data.</text>
</comment>
<dbReference type="Proteomes" id="UP001239215">
    <property type="component" value="Unassembled WGS sequence"/>
</dbReference>
<organism evidence="1 2">
    <name type="scientific">Nocardioides zeae</name>
    <dbReference type="NCBI Taxonomy" id="1457234"/>
    <lineage>
        <taxon>Bacteria</taxon>
        <taxon>Bacillati</taxon>
        <taxon>Actinomycetota</taxon>
        <taxon>Actinomycetes</taxon>
        <taxon>Propionibacteriales</taxon>
        <taxon>Nocardioidaceae</taxon>
        <taxon>Nocardioides</taxon>
    </lineage>
</organism>